<feature type="transmembrane region" description="Helical" evidence="6">
    <location>
        <begin position="256"/>
        <end position="275"/>
    </location>
</feature>
<evidence type="ECO:0000256" key="4">
    <source>
        <dbReference type="ARBA" id="ARBA00022989"/>
    </source>
</evidence>
<dbReference type="InterPro" id="IPR037185">
    <property type="entry name" value="EmrE-like"/>
</dbReference>
<keyword evidence="3 6" id="KW-0812">Transmembrane</keyword>
<dbReference type="InterPro" id="IPR000620">
    <property type="entry name" value="EamA_dom"/>
</dbReference>
<feature type="transmembrane region" description="Helical" evidence="6">
    <location>
        <begin position="222"/>
        <end position="244"/>
    </location>
</feature>
<evidence type="ECO:0000256" key="5">
    <source>
        <dbReference type="ARBA" id="ARBA00023136"/>
    </source>
</evidence>
<evidence type="ECO:0000256" key="1">
    <source>
        <dbReference type="ARBA" id="ARBA00004651"/>
    </source>
</evidence>
<name>A0ABY6HTX2_9ARCH</name>
<dbReference type="Gene3D" id="1.10.3730.20">
    <property type="match status" value="1"/>
</dbReference>
<protein>
    <recommendedName>
        <fullName evidence="7">EamA domain-containing protein</fullName>
    </recommendedName>
</protein>
<keyword evidence="4 6" id="KW-1133">Transmembrane helix</keyword>
<feature type="transmembrane region" description="Helical" evidence="6">
    <location>
        <begin position="45"/>
        <end position="64"/>
    </location>
</feature>
<feature type="transmembrane region" description="Helical" evidence="6">
    <location>
        <begin position="190"/>
        <end position="210"/>
    </location>
</feature>
<dbReference type="Proteomes" id="UP001208689">
    <property type="component" value="Chromosome"/>
</dbReference>
<feature type="transmembrane region" description="Helical" evidence="6">
    <location>
        <begin position="281"/>
        <end position="300"/>
    </location>
</feature>
<dbReference type="PANTHER" id="PTHR32322">
    <property type="entry name" value="INNER MEMBRANE TRANSPORTER"/>
    <property type="match status" value="1"/>
</dbReference>
<dbReference type="SUPFAM" id="SSF103481">
    <property type="entry name" value="Multidrug resistance efflux transporter EmrE"/>
    <property type="match status" value="2"/>
</dbReference>
<keyword evidence="5 6" id="KW-0472">Membrane</keyword>
<evidence type="ECO:0000313" key="9">
    <source>
        <dbReference type="Proteomes" id="UP001208689"/>
    </source>
</evidence>
<feature type="transmembrane region" description="Helical" evidence="6">
    <location>
        <begin position="108"/>
        <end position="125"/>
    </location>
</feature>
<feature type="transmembrane region" description="Helical" evidence="6">
    <location>
        <begin position="155"/>
        <end position="178"/>
    </location>
</feature>
<accession>A0ABY6HTX2</accession>
<feature type="domain" description="EamA" evidence="7">
    <location>
        <begin position="161"/>
        <end position="299"/>
    </location>
</feature>
<comment type="subcellular location">
    <subcellularLocation>
        <location evidence="1">Cell membrane</location>
        <topology evidence="1">Multi-pass membrane protein</topology>
    </subcellularLocation>
</comment>
<reference evidence="8" key="1">
    <citation type="submission" date="2022-09" db="EMBL/GenBank/DDBJ databases">
        <title>Actin cytoskeleton and complex cell architecture in an #Asgard archaeon.</title>
        <authorList>
            <person name="Ponce Toledo R.I."/>
            <person name="Schleper C."/>
            <person name="Rodrigues Oliveira T."/>
            <person name="Wollweber F."/>
            <person name="Xu J."/>
            <person name="Rittmann S."/>
            <person name="Klingl A."/>
            <person name="Pilhofer M."/>
        </authorList>
    </citation>
    <scope>NUCLEOTIDE SEQUENCE</scope>
    <source>
        <strain evidence="8">B-35</strain>
    </source>
</reference>
<feature type="domain" description="EamA" evidence="7">
    <location>
        <begin position="12"/>
        <end position="148"/>
    </location>
</feature>
<evidence type="ECO:0000313" key="8">
    <source>
        <dbReference type="EMBL" id="UYP46880.1"/>
    </source>
</evidence>
<keyword evidence="2" id="KW-1003">Cell membrane</keyword>
<gene>
    <name evidence="8" type="ORF">NEF87_003165</name>
</gene>
<dbReference type="PANTHER" id="PTHR32322:SF18">
    <property type="entry name" value="S-ADENOSYLMETHIONINE_S-ADENOSYLHOMOCYSTEINE TRANSPORTER"/>
    <property type="match status" value="1"/>
</dbReference>
<feature type="transmembrane region" description="Helical" evidence="6">
    <location>
        <begin position="12"/>
        <end position="33"/>
    </location>
</feature>
<evidence type="ECO:0000259" key="7">
    <source>
        <dbReference type="Pfam" id="PF00892"/>
    </source>
</evidence>
<feature type="transmembrane region" description="Helical" evidence="6">
    <location>
        <begin position="76"/>
        <end position="96"/>
    </location>
</feature>
<feature type="transmembrane region" description="Helical" evidence="6">
    <location>
        <begin position="132"/>
        <end position="149"/>
    </location>
</feature>
<evidence type="ECO:0000256" key="6">
    <source>
        <dbReference type="SAM" id="Phobius"/>
    </source>
</evidence>
<proteinExistence type="predicted"/>
<dbReference type="Pfam" id="PF00892">
    <property type="entry name" value="EamA"/>
    <property type="match status" value="2"/>
</dbReference>
<dbReference type="EMBL" id="CP104013">
    <property type="protein sequence ID" value="UYP46880.1"/>
    <property type="molecule type" value="Genomic_DNA"/>
</dbReference>
<sequence>MKGISQNLVLRSYLLATLTFVIWGTSFAIGKFVTPSPLSPFNITFFRTVIAALTLFIIIALKGQIKAWFVVFRQEFLKYLIIGVFFYGCGFILEYWALARTEASNQAMLSNTMTFWVVLINFFVFKQQIKKNFIVGLILAFIGVILILLTDEFNFSSATIIGDVGTLIAYIIWGMYSAFTAKMNEKYNPLFSTLSIFISSLILLLPMALIQGGFQEITQMSSINWLALLYLGIICGGIAFWIYNIALSNEQVSSEYIVIFSLLNPIIGVVTGIILLGEGLVIREIIGIIIILSAIVLANCQPNNMDSIEIISAKL</sequence>
<dbReference type="InterPro" id="IPR050638">
    <property type="entry name" value="AA-Vitamin_Transporters"/>
</dbReference>
<keyword evidence="9" id="KW-1185">Reference proteome</keyword>
<evidence type="ECO:0000256" key="2">
    <source>
        <dbReference type="ARBA" id="ARBA00022475"/>
    </source>
</evidence>
<evidence type="ECO:0000256" key="3">
    <source>
        <dbReference type="ARBA" id="ARBA00022692"/>
    </source>
</evidence>
<organism evidence="8 9">
    <name type="scientific">Candidatus Lokiarchaeum ossiferum</name>
    <dbReference type="NCBI Taxonomy" id="2951803"/>
    <lineage>
        <taxon>Archaea</taxon>
        <taxon>Promethearchaeati</taxon>
        <taxon>Promethearchaeota</taxon>
        <taxon>Promethearchaeia</taxon>
        <taxon>Promethearchaeales</taxon>
        <taxon>Promethearchaeaceae</taxon>
        <taxon>Candidatus Lokiarchaeum</taxon>
    </lineage>
</organism>